<dbReference type="NCBIfam" id="TIGR01488">
    <property type="entry name" value="HAD-SF-IB"/>
    <property type="match status" value="1"/>
</dbReference>
<accession>A0ABN3N2I0</accession>
<dbReference type="Gene3D" id="3.40.50.1000">
    <property type="entry name" value="HAD superfamily/HAD-like"/>
    <property type="match status" value="1"/>
</dbReference>
<protein>
    <submittedName>
        <fullName evidence="5">HAD-IB family hydrolase</fullName>
    </submittedName>
</protein>
<proteinExistence type="predicted"/>
<feature type="region of interest" description="Disordered" evidence="3">
    <location>
        <begin position="1"/>
        <end position="25"/>
    </location>
</feature>
<dbReference type="InterPro" id="IPR036412">
    <property type="entry name" value="HAD-like_sf"/>
</dbReference>
<dbReference type="Pfam" id="PF01553">
    <property type="entry name" value="Acyltransferase"/>
    <property type="match status" value="1"/>
</dbReference>
<dbReference type="InterPro" id="IPR023214">
    <property type="entry name" value="HAD_sf"/>
</dbReference>
<evidence type="ECO:0000313" key="5">
    <source>
        <dbReference type="EMBL" id="GAA2513233.1"/>
    </source>
</evidence>
<dbReference type="EMBL" id="BAAASR010000034">
    <property type="protein sequence ID" value="GAA2513233.1"/>
    <property type="molecule type" value="Genomic_DNA"/>
</dbReference>
<dbReference type="Proteomes" id="UP001499942">
    <property type="component" value="Unassembled WGS sequence"/>
</dbReference>
<keyword evidence="5" id="KW-0378">Hydrolase</keyword>
<evidence type="ECO:0000313" key="6">
    <source>
        <dbReference type="Proteomes" id="UP001499942"/>
    </source>
</evidence>
<dbReference type="PANTHER" id="PTHR10434">
    <property type="entry name" value="1-ACYL-SN-GLYCEROL-3-PHOSPHATE ACYLTRANSFERASE"/>
    <property type="match status" value="1"/>
</dbReference>
<dbReference type="InterPro" id="IPR002123">
    <property type="entry name" value="Plipid/glycerol_acylTrfase"/>
</dbReference>
<evidence type="ECO:0000259" key="4">
    <source>
        <dbReference type="SMART" id="SM00563"/>
    </source>
</evidence>
<keyword evidence="6" id="KW-1185">Reference proteome</keyword>
<comment type="caution">
    <text evidence="5">The sequence shown here is derived from an EMBL/GenBank/DDBJ whole genome shotgun (WGS) entry which is preliminary data.</text>
</comment>
<name>A0ABN3N2I0_9ACTN</name>
<evidence type="ECO:0000256" key="3">
    <source>
        <dbReference type="SAM" id="MobiDB-lite"/>
    </source>
</evidence>
<dbReference type="PANTHER" id="PTHR10434:SF66">
    <property type="entry name" value="PHOSPHOLIPID_GLYCEROL ACYLTRANSFERASE DOMAIN-CONTAINING PROTEIN"/>
    <property type="match status" value="1"/>
</dbReference>
<dbReference type="Pfam" id="PF12710">
    <property type="entry name" value="HAD"/>
    <property type="match status" value="1"/>
</dbReference>
<dbReference type="Gene3D" id="1.20.1440.100">
    <property type="entry name" value="SG protein - dephosphorylation function"/>
    <property type="match status" value="1"/>
</dbReference>
<gene>
    <name evidence="5" type="ORF">GCM10010393_52810</name>
</gene>
<sequence length="516" mass="54773">MSASPARRPDGSAGPGPRPGRSGTREELARWLRDIDAAPPGPSVGAYFDFDGTLIRGHSAAAFCVNRLRHGEWPTEAWHALTSAGPRRIAADLSRARSGVENHAAARLGAAAAAHWHGRPVDELHALADRVFAEDIAPRVLRDTWMLARAHQARGHTVVIATAASTPQVAPLARALGVERLLCTPVRVAGGRVDCRTQAPLCAGDGKLRAVREHAAGAGVRLADSFAYCDGYEDLPLLESVGRPRVVNPRGALREVARERGWPVARPGPEQRAGLGGALVSTLAAAGATVTALSASLAVATVTGSRSDAATTALRVGSDLVLRAAGVRVDVVTGAAHLRERRPAVFVANHASPVDAVVLAHLLRDDWCAVAKRELADVPALGAFLRFADVLFVDRADRDQSESVLDAAVTRLRAGTSVVMEPEGTRAVTPDLGPFRTGAFRLAARAGVPVVPVVLRNTTDVMARAGLLLRPGRVEVAVLPPVETRGWRERDIRRHTDRVRAAVERTLRCWPSPDSC</sequence>
<dbReference type="GO" id="GO:0016787">
    <property type="term" value="F:hydrolase activity"/>
    <property type="evidence" value="ECO:0007669"/>
    <property type="project" value="UniProtKB-KW"/>
</dbReference>
<dbReference type="RefSeq" id="WP_344365751.1">
    <property type="nucleotide sequence ID" value="NZ_BAAASR010000034.1"/>
</dbReference>
<organism evidence="5 6">
    <name type="scientific">Streptomyces gobitricini</name>
    <dbReference type="NCBI Taxonomy" id="68211"/>
    <lineage>
        <taxon>Bacteria</taxon>
        <taxon>Bacillati</taxon>
        <taxon>Actinomycetota</taxon>
        <taxon>Actinomycetes</taxon>
        <taxon>Kitasatosporales</taxon>
        <taxon>Streptomycetaceae</taxon>
        <taxon>Streptomyces</taxon>
    </lineage>
</organism>
<dbReference type="NCBIfam" id="TIGR01490">
    <property type="entry name" value="HAD-SF-IB-hyp1"/>
    <property type="match status" value="1"/>
</dbReference>
<dbReference type="SUPFAM" id="SSF69593">
    <property type="entry name" value="Glycerol-3-phosphate (1)-acyltransferase"/>
    <property type="match status" value="1"/>
</dbReference>
<dbReference type="SUPFAM" id="SSF56784">
    <property type="entry name" value="HAD-like"/>
    <property type="match status" value="1"/>
</dbReference>
<dbReference type="SMART" id="SM00563">
    <property type="entry name" value="PlsC"/>
    <property type="match status" value="1"/>
</dbReference>
<feature type="domain" description="Phospholipid/glycerol acyltransferase" evidence="4">
    <location>
        <begin position="344"/>
        <end position="458"/>
    </location>
</feature>
<evidence type="ECO:0000256" key="1">
    <source>
        <dbReference type="ARBA" id="ARBA00022679"/>
    </source>
</evidence>
<dbReference type="CDD" id="cd07989">
    <property type="entry name" value="LPLAT_AGPAT-like"/>
    <property type="match status" value="1"/>
</dbReference>
<dbReference type="InterPro" id="IPR006385">
    <property type="entry name" value="HAD_hydro_SerB1"/>
</dbReference>
<reference evidence="5 6" key="1">
    <citation type="journal article" date="2019" name="Int. J. Syst. Evol. Microbiol.">
        <title>The Global Catalogue of Microorganisms (GCM) 10K type strain sequencing project: providing services to taxonomists for standard genome sequencing and annotation.</title>
        <authorList>
            <consortium name="The Broad Institute Genomics Platform"/>
            <consortium name="The Broad Institute Genome Sequencing Center for Infectious Disease"/>
            <person name="Wu L."/>
            <person name="Ma J."/>
        </authorList>
    </citation>
    <scope>NUCLEOTIDE SEQUENCE [LARGE SCALE GENOMIC DNA]</scope>
    <source>
        <strain evidence="5 6">JCM 5062</strain>
    </source>
</reference>
<keyword evidence="2" id="KW-0012">Acyltransferase</keyword>
<evidence type="ECO:0000256" key="2">
    <source>
        <dbReference type="ARBA" id="ARBA00023315"/>
    </source>
</evidence>
<keyword evidence="1" id="KW-0808">Transferase</keyword>